<protein>
    <submittedName>
        <fullName evidence="1">Uncharacterized protein</fullName>
    </submittedName>
</protein>
<dbReference type="RefSeq" id="WP_196036127.1">
    <property type="nucleotide sequence ID" value="NZ_JADOZX010000029.1"/>
</dbReference>
<organism evidence="1 2">
    <name type="scientific">Bacteroides fragilis</name>
    <dbReference type="NCBI Taxonomy" id="817"/>
    <lineage>
        <taxon>Bacteria</taxon>
        <taxon>Pseudomonadati</taxon>
        <taxon>Bacteroidota</taxon>
        <taxon>Bacteroidia</taxon>
        <taxon>Bacteroidales</taxon>
        <taxon>Bacteroidaceae</taxon>
        <taxon>Bacteroides</taxon>
    </lineage>
</organism>
<dbReference type="EMBL" id="CP103216">
    <property type="protein sequence ID" value="UVR56822.1"/>
    <property type="molecule type" value="Genomic_DNA"/>
</dbReference>
<proteinExistence type="predicted"/>
<reference evidence="1" key="1">
    <citation type="submission" date="2022-08" db="EMBL/GenBank/DDBJ databases">
        <title>Genome Sequencing of Bacteroides fragilis Group Isolates with Nanopore Technology.</title>
        <authorList>
            <person name="Tisza M.J."/>
            <person name="Smith D."/>
            <person name="Dekker J.P."/>
        </authorList>
    </citation>
    <scope>NUCLEOTIDE SEQUENCE</scope>
    <source>
        <strain evidence="1">BFG-70</strain>
    </source>
</reference>
<dbReference type="AlphaFoldDB" id="A0AAQ2NGW7"/>
<evidence type="ECO:0000313" key="1">
    <source>
        <dbReference type="EMBL" id="UVR56822.1"/>
    </source>
</evidence>
<gene>
    <name evidence="1" type="ORF">NXX45_01765</name>
</gene>
<name>A0AAQ2NGW7_BACFG</name>
<dbReference type="Proteomes" id="UP001060330">
    <property type="component" value="Chromosome"/>
</dbReference>
<evidence type="ECO:0000313" key="2">
    <source>
        <dbReference type="Proteomes" id="UP001060330"/>
    </source>
</evidence>
<accession>A0AAQ2NGW7</accession>
<sequence length="190" mass="21219">MILDLFSYFAKYPSREGVLSIFNNGSSSQAQYAELKETILAMPDPLIPAIQSYVFGQSFESVKARIDTLLGIYLFIDYGEFSSRSDNRNSIEDTQKLAATIAMKLSDSSDLVEEAISSDTCLEYLNTLCAHLLFDAESGKVPWLNRSSIKSLDIIPFVAKELKSIGWTMMFEADASDLFNVKARMASFRS</sequence>